<keyword evidence="5" id="KW-0547">Nucleotide-binding</keyword>
<evidence type="ECO:0000256" key="1">
    <source>
        <dbReference type="ARBA" id="ARBA00000085"/>
    </source>
</evidence>
<keyword evidence="9" id="KW-1133">Transmembrane helix</keyword>
<dbReference type="AlphaFoldDB" id="A0A1I4BCB2"/>
<evidence type="ECO:0000256" key="7">
    <source>
        <dbReference type="ARBA" id="ARBA00022840"/>
    </source>
</evidence>
<dbReference type="Gene3D" id="1.20.5.1930">
    <property type="match status" value="1"/>
</dbReference>
<evidence type="ECO:0000256" key="2">
    <source>
        <dbReference type="ARBA" id="ARBA00012438"/>
    </source>
</evidence>
<evidence type="ECO:0000313" key="13">
    <source>
        <dbReference type="EMBL" id="SFK65757.1"/>
    </source>
</evidence>
<dbReference type="EMBL" id="FOQY01000031">
    <property type="protein sequence ID" value="SFK65757.1"/>
    <property type="molecule type" value="Genomic_DNA"/>
</dbReference>
<keyword evidence="7" id="KW-0067">ATP-binding</keyword>
<feature type="domain" description="Histidine kinase/HSP90-like ATPase" evidence="10">
    <location>
        <begin position="312"/>
        <end position="396"/>
    </location>
</feature>
<evidence type="ECO:0000256" key="9">
    <source>
        <dbReference type="SAM" id="Phobius"/>
    </source>
</evidence>
<keyword evidence="8" id="KW-0902">Two-component regulatory system</keyword>
<organism evidence="13 14">
    <name type="scientific">Streptosporangium canum</name>
    <dbReference type="NCBI Taxonomy" id="324952"/>
    <lineage>
        <taxon>Bacteria</taxon>
        <taxon>Bacillati</taxon>
        <taxon>Actinomycetota</taxon>
        <taxon>Actinomycetes</taxon>
        <taxon>Streptosporangiales</taxon>
        <taxon>Streptosporangiaceae</taxon>
        <taxon>Streptosporangium</taxon>
    </lineage>
</organism>
<evidence type="ECO:0000259" key="11">
    <source>
        <dbReference type="Pfam" id="PF07730"/>
    </source>
</evidence>
<feature type="domain" description="Signal transduction histidine kinase subgroup 3 dimerisation and phosphoacceptor" evidence="11">
    <location>
        <begin position="198"/>
        <end position="259"/>
    </location>
</feature>
<evidence type="ECO:0000256" key="6">
    <source>
        <dbReference type="ARBA" id="ARBA00022777"/>
    </source>
</evidence>
<evidence type="ECO:0000259" key="10">
    <source>
        <dbReference type="Pfam" id="PF02518"/>
    </source>
</evidence>
<keyword evidence="6 13" id="KW-0418">Kinase</keyword>
<reference evidence="14" key="1">
    <citation type="submission" date="2016-10" db="EMBL/GenBank/DDBJ databases">
        <authorList>
            <person name="Varghese N."/>
            <person name="Submissions S."/>
        </authorList>
    </citation>
    <scope>NUCLEOTIDE SEQUENCE [LARGE SCALE GENOMIC DNA]</scope>
    <source>
        <strain evidence="14">CGMCC 4.2126</strain>
    </source>
</reference>
<evidence type="ECO:0000256" key="4">
    <source>
        <dbReference type="ARBA" id="ARBA00022679"/>
    </source>
</evidence>
<dbReference type="CDD" id="cd16917">
    <property type="entry name" value="HATPase_UhpB-NarQ-NarX-like"/>
    <property type="match status" value="1"/>
</dbReference>
<dbReference type="Gene3D" id="3.30.565.10">
    <property type="entry name" value="Histidine kinase-like ATPase, C-terminal domain"/>
    <property type="match status" value="1"/>
</dbReference>
<dbReference type="Proteomes" id="UP000199111">
    <property type="component" value="Unassembled WGS sequence"/>
</dbReference>
<gene>
    <name evidence="13" type="ORF">SAMN05216275_13161</name>
</gene>
<keyword evidence="9" id="KW-0812">Transmembrane</keyword>
<dbReference type="GO" id="GO:0000155">
    <property type="term" value="F:phosphorelay sensor kinase activity"/>
    <property type="evidence" value="ECO:0007669"/>
    <property type="project" value="InterPro"/>
</dbReference>
<keyword evidence="9" id="KW-0472">Membrane</keyword>
<dbReference type="SUPFAM" id="SSF55874">
    <property type="entry name" value="ATPase domain of HSP90 chaperone/DNA topoisomerase II/histidine kinase"/>
    <property type="match status" value="1"/>
</dbReference>
<dbReference type="Pfam" id="PF02518">
    <property type="entry name" value="HATPase_c"/>
    <property type="match status" value="1"/>
</dbReference>
<comment type="catalytic activity">
    <reaction evidence="1">
        <text>ATP + protein L-histidine = ADP + protein N-phospho-L-histidine.</text>
        <dbReference type="EC" id="2.7.13.3"/>
    </reaction>
</comment>
<name>A0A1I4BCB2_9ACTN</name>
<dbReference type="InterPro" id="IPR055558">
    <property type="entry name" value="DUF7134"/>
</dbReference>
<evidence type="ECO:0000313" key="14">
    <source>
        <dbReference type="Proteomes" id="UP000199111"/>
    </source>
</evidence>
<dbReference type="Pfam" id="PF23539">
    <property type="entry name" value="DUF7134"/>
    <property type="match status" value="1"/>
</dbReference>
<evidence type="ECO:0000256" key="8">
    <source>
        <dbReference type="ARBA" id="ARBA00023012"/>
    </source>
</evidence>
<evidence type="ECO:0000256" key="3">
    <source>
        <dbReference type="ARBA" id="ARBA00022553"/>
    </source>
</evidence>
<keyword evidence="3" id="KW-0597">Phosphoprotein</keyword>
<dbReference type="GO" id="GO:0046983">
    <property type="term" value="F:protein dimerization activity"/>
    <property type="evidence" value="ECO:0007669"/>
    <property type="project" value="InterPro"/>
</dbReference>
<dbReference type="PANTHER" id="PTHR24421:SF10">
    <property type="entry name" value="NITRATE_NITRITE SENSOR PROTEIN NARQ"/>
    <property type="match status" value="1"/>
</dbReference>
<dbReference type="EC" id="2.7.13.3" evidence="2"/>
<feature type="domain" description="DUF7134" evidence="12">
    <location>
        <begin position="39"/>
        <end position="177"/>
    </location>
</feature>
<protein>
    <recommendedName>
        <fullName evidence="2">histidine kinase</fullName>
        <ecNumber evidence="2">2.7.13.3</ecNumber>
    </recommendedName>
</protein>
<keyword evidence="4" id="KW-0808">Transferase</keyword>
<dbReference type="GO" id="GO:0016020">
    <property type="term" value="C:membrane"/>
    <property type="evidence" value="ECO:0007669"/>
    <property type="project" value="InterPro"/>
</dbReference>
<dbReference type="PANTHER" id="PTHR24421">
    <property type="entry name" value="NITRATE/NITRITE SENSOR PROTEIN NARX-RELATED"/>
    <property type="match status" value="1"/>
</dbReference>
<evidence type="ECO:0000256" key="5">
    <source>
        <dbReference type="ARBA" id="ARBA00022741"/>
    </source>
</evidence>
<sequence length="410" mass="42741">MFILKQDGERTRRTTRVSGMKHGDRPVACLAASTRWPSMPADALLAAVIFLATLGPGRVPAPGDPGPLLLQVALVAPLVWRRRAPLTVFYAITAAAAVQWVAGVQLPADAALLVALCTVGARCTGRQTLVAGLTLEAGALLAAARWAPPGQFPFTAAALTAMAAAALATGLWTRARRAYVTSLEHDREQRARLAVAEERARMTRDMHDIVTHNLSVMVALADSAAYVRHGAPEQAAAAVEQIAATGRQALDDMRRSLGAGEHDEPCRKAGARLRPAPGIAQLGPLTGRMRAAGLPTRLEVTGDPAAIPATAQLTVYRLVQEALTNALKHAPGAAAEVRVRLTPRCAAVEVVDDGRPEPAPGEARGRGLVGMRERVAAYGGTLHAGPLPGGGWRVAAGLDIGGDMAGKDTA</sequence>
<proteinExistence type="predicted"/>
<dbReference type="InterPro" id="IPR011712">
    <property type="entry name" value="Sig_transdc_His_kin_sub3_dim/P"/>
</dbReference>
<dbReference type="GO" id="GO:0005524">
    <property type="term" value="F:ATP binding"/>
    <property type="evidence" value="ECO:0007669"/>
    <property type="project" value="UniProtKB-KW"/>
</dbReference>
<dbReference type="InterPro" id="IPR003594">
    <property type="entry name" value="HATPase_dom"/>
</dbReference>
<dbReference type="InterPro" id="IPR050482">
    <property type="entry name" value="Sensor_HK_TwoCompSys"/>
</dbReference>
<keyword evidence="14" id="KW-1185">Reference proteome</keyword>
<evidence type="ECO:0000259" key="12">
    <source>
        <dbReference type="Pfam" id="PF23539"/>
    </source>
</evidence>
<feature type="transmembrane region" description="Helical" evidence="9">
    <location>
        <begin position="152"/>
        <end position="172"/>
    </location>
</feature>
<feature type="transmembrane region" description="Helical" evidence="9">
    <location>
        <begin position="88"/>
        <end position="116"/>
    </location>
</feature>
<accession>A0A1I4BCB2</accession>
<dbReference type="InterPro" id="IPR036890">
    <property type="entry name" value="HATPase_C_sf"/>
</dbReference>
<dbReference type="Pfam" id="PF07730">
    <property type="entry name" value="HisKA_3"/>
    <property type="match status" value="1"/>
</dbReference>